<sequence length="231" mass="25769">MNDNWRPIGGIFPPNATVTAVARTKDNLDLFICSNDGRVYTSWWYSGTDWSGVNNNWRAIGRFFPPGAKVAAVARTIDSLDLFVCGINNKWRSLGGSFPPGIGVTALARTKDNLDLFVCGYDGRVYTSWWFPGSDWSGVNDNWRPLGGFFPPGTKLGVIARTKDNLDIFICGYDGQAYTSSWTIGADWSGVNNNWRPMASHEFGVCYFFTKATEFDLFPEKNIRRPSSQAD</sequence>
<protein>
    <submittedName>
        <fullName evidence="1">Uncharacterized protein</fullName>
    </submittedName>
</protein>
<name>A0ACC3A248_9EURO</name>
<comment type="caution">
    <text evidence="1">The sequence shown here is derived from an EMBL/GenBank/DDBJ whole genome shotgun (WGS) entry which is preliminary data.</text>
</comment>
<keyword evidence="2" id="KW-1185">Reference proteome</keyword>
<proteinExistence type="predicted"/>
<evidence type="ECO:0000313" key="2">
    <source>
        <dbReference type="Proteomes" id="UP001172386"/>
    </source>
</evidence>
<dbReference type="EMBL" id="JAPDRQ010000126">
    <property type="protein sequence ID" value="KAJ9654262.1"/>
    <property type="molecule type" value="Genomic_DNA"/>
</dbReference>
<reference evidence="1" key="1">
    <citation type="submission" date="2022-10" db="EMBL/GenBank/DDBJ databases">
        <title>Culturing micro-colonial fungi from biological soil crusts in the Mojave desert and describing Neophaeococcomyces mojavensis, and introducing the new genera and species Taxawa tesnikishii.</title>
        <authorList>
            <person name="Kurbessoian T."/>
            <person name="Stajich J.E."/>
        </authorList>
    </citation>
    <scope>NUCLEOTIDE SEQUENCE</scope>
    <source>
        <strain evidence="1">JES_112</strain>
    </source>
</reference>
<accession>A0ACC3A248</accession>
<evidence type="ECO:0000313" key="1">
    <source>
        <dbReference type="EMBL" id="KAJ9654262.1"/>
    </source>
</evidence>
<organism evidence="1 2">
    <name type="scientific">Neophaeococcomyces mojaviensis</name>
    <dbReference type="NCBI Taxonomy" id="3383035"/>
    <lineage>
        <taxon>Eukaryota</taxon>
        <taxon>Fungi</taxon>
        <taxon>Dikarya</taxon>
        <taxon>Ascomycota</taxon>
        <taxon>Pezizomycotina</taxon>
        <taxon>Eurotiomycetes</taxon>
        <taxon>Chaetothyriomycetidae</taxon>
        <taxon>Chaetothyriales</taxon>
        <taxon>Chaetothyriales incertae sedis</taxon>
        <taxon>Neophaeococcomyces</taxon>
    </lineage>
</organism>
<gene>
    <name evidence="1" type="ORF">H2198_006662</name>
</gene>
<dbReference type="Proteomes" id="UP001172386">
    <property type="component" value="Unassembled WGS sequence"/>
</dbReference>